<dbReference type="PANTHER" id="PTHR47168:SF1">
    <property type="entry name" value="OS02G0798600 PROTEIN"/>
    <property type="match status" value="1"/>
</dbReference>
<name>A0AAD4ILP0_PERFH</name>
<keyword evidence="4 8" id="KW-0863">Zinc-finger</keyword>
<dbReference type="Pfam" id="PF13639">
    <property type="entry name" value="zf-RING_2"/>
    <property type="match status" value="1"/>
</dbReference>
<dbReference type="InterPro" id="IPR013083">
    <property type="entry name" value="Znf_RING/FYVE/PHD"/>
</dbReference>
<evidence type="ECO:0000256" key="3">
    <source>
        <dbReference type="ARBA" id="ARBA00022723"/>
    </source>
</evidence>
<comment type="caution">
    <text evidence="11">The sequence shown here is derived from an EMBL/GenBank/DDBJ whole genome shotgun (WGS) entry which is preliminary data.</text>
</comment>
<dbReference type="AlphaFoldDB" id="A0AAD4ILP0"/>
<protein>
    <submittedName>
        <fullName evidence="11">RING/U-box superfamily protein</fullName>
    </submittedName>
</protein>
<feature type="compositionally biased region" description="Low complexity" evidence="9">
    <location>
        <begin position="1"/>
        <end position="21"/>
    </location>
</feature>
<keyword evidence="6" id="KW-1133">Transmembrane helix</keyword>
<dbReference type="Proteomes" id="UP001190926">
    <property type="component" value="Unassembled WGS sequence"/>
</dbReference>
<reference evidence="11 12" key="1">
    <citation type="journal article" date="2021" name="Nat. Commun.">
        <title>Incipient diploidization of the medicinal plant Perilla within 10,000 years.</title>
        <authorList>
            <person name="Zhang Y."/>
            <person name="Shen Q."/>
            <person name="Leng L."/>
            <person name="Zhang D."/>
            <person name="Chen S."/>
            <person name="Shi Y."/>
            <person name="Ning Z."/>
            <person name="Chen S."/>
        </authorList>
    </citation>
    <scope>NUCLEOTIDE SEQUENCE [LARGE SCALE GENOMIC DNA]</scope>
    <source>
        <strain evidence="12">cv. PC099</strain>
    </source>
</reference>
<proteinExistence type="predicted"/>
<keyword evidence="2" id="KW-0812">Transmembrane</keyword>
<keyword evidence="3" id="KW-0479">Metal-binding</keyword>
<dbReference type="SMART" id="SM00184">
    <property type="entry name" value="RING"/>
    <property type="match status" value="1"/>
</dbReference>
<evidence type="ECO:0000259" key="10">
    <source>
        <dbReference type="PROSITE" id="PS50089"/>
    </source>
</evidence>
<evidence type="ECO:0000256" key="4">
    <source>
        <dbReference type="ARBA" id="ARBA00022771"/>
    </source>
</evidence>
<sequence length="519" mass="56984">MGSSSSHPVAPESSSSSSSSRKLSRVTRTKRNLSHIFCGVFRSKSTLQELGDDPEITSISYEKSLAPPLDAQNSTIESSPVFTSEAGDTLSVYENGDSSERSSVIEEGYLESGLLNVQTSRDHKTLPQQTAQESVSGNATDCIAAVIDSPDAITEDTASIYSGHDQSTNLAQGLTDSRAHSNDIVEYSRDEDVGHNSSDLRSLSIVSDSDSLPRFQYPGDDRAHTTTTSSSGFLVSDSDQDLRNGDLLRLDLVSISSNSLSGSIAEINSHETRRNSMRLFWDALARRSLRRNIDSPTIVFATGLADDLGSHDRWLLDFSGDLHYYGSGRDLDSYSDLQRRHERRWLLRSEVSETLSGIDGEDQQTALCASGLHLDGSCSCDSFFTAEESSSLASISRIILLAEALFEVLDEIHSQSLSLSLSTLSLPAPESVVDAFPLKYYKKSKNVESDSTDVRQCYICLSDYEEGDRLRVLPCNHEFHIPCIDKWLKEVNRVCPVCRHDVCEGRGECSVSNPEVSSR</sequence>
<dbReference type="EMBL" id="SDAM02029640">
    <property type="protein sequence ID" value="KAH6755095.1"/>
    <property type="molecule type" value="Genomic_DNA"/>
</dbReference>
<evidence type="ECO:0000313" key="11">
    <source>
        <dbReference type="EMBL" id="KAH6755095.1"/>
    </source>
</evidence>
<feature type="region of interest" description="Disordered" evidence="9">
    <location>
        <begin position="216"/>
        <end position="235"/>
    </location>
</feature>
<dbReference type="GO" id="GO:0008270">
    <property type="term" value="F:zinc ion binding"/>
    <property type="evidence" value="ECO:0007669"/>
    <property type="project" value="UniProtKB-KW"/>
</dbReference>
<accession>A0AAD4ILP0</accession>
<dbReference type="InterPro" id="IPR001841">
    <property type="entry name" value="Znf_RING"/>
</dbReference>
<evidence type="ECO:0000256" key="8">
    <source>
        <dbReference type="PROSITE-ProRule" id="PRU00175"/>
    </source>
</evidence>
<gene>
    <name evidence="11" type="ORF">C2S53_018365</name>
</gene>
<keyword evidence="7" id="KW-0472">Membrane</keyword>
<dbReference type="PROSITE" id="PS50089">
    <property type="entry name" value="ZF_RING_2"/>
    <property type="match status" value="1"/>
</dbReference>
<keyword evidence="12" id="KW-1185">Reference proteome</keyword>
<organism evidence="11 12">
    <name type="scientific">Perilla frutescens var. hirtella</name>
    <name type="common">Perilla citriodora</name>
    <name type="synonym">Perilla setoyensis</name>
    <dbReference type="NCBI Taxonomy" id="608512"/>
    <lineage>
        <taxon>Eukaryota</taxon>
        <taxon>Viridiplantae</taxon>
        <taxon>Streptophyta</taxon>
        <taxon>Embryophyta</taxon>
        <taxon>Tracheophyta</taxon>
        <taxon>Spermatophyta</taxon>
        <taxon>Magnoliopsida</taxon>
        <taxon>eudicotyledons</taxon>
        <taxon>Gunneridae</taxon>
        <taxon>Pentapetalae</taxon>
        <taxon>asterids</taxon>
        <taxon>lamiids</taxon>
        <taxon>Lamiales</taxon>
        <taxon>Lamiaceae</taxon>
        <taxon>Nepetoideae</taxon>
        <taxon>Elsholtzieae</taxon>
        <taxon>Perilla</taxon>
    </lineage>
</organism>
<dbReference type="CDD" id="cd16472">
    <property type="entry name" value="RING-H2_RNF38-like"/>
    <property type="match status" value="1"/>
</dbReference>
<comment type="subcellular location">
    <subcellularLocation>
        <location evidence="1">Membrane</location>
        <topology evidence="1">Single-pass membrane protein</topology>
    </subcellularLocation>
</comment>
<evidence type="ECO:0000313" key="12">
    <source>
        <dbReference type="Proteomes" id="UP001190926"/>
    </source>
</evidence>
<evidence type="ECO:0000256" key="2">
    <source>
        <dbReference type="ARBA" id="ARBA00022692"/>
    </source>
</evidence>
<feature type="domain" description="RING-type" evidence="10">
    <location>
        <begin position="457"/>
        <end position="499"/>
    </location>
</feature>
<evidence type="ECO:0000256" key="9">
    <source>
        <dbReference type="SAM" id="MobiDB-lite"/>
    </source>
</evidence>
<evidence type="ECO:0000256" key="6">
    <source>
        <dbReference type="ARBA" id="ARBA00022989"/>
    </source>
</evidence>
<dbReference type="PANTHER" id="PTHR47168">
    <property type="entry name" value="RING ZINC FINGER DOMAIN SUPERFAMILY PROTEIN-RELATED"/>
    <property type="match status" value="1"/>
</dbReference>
<feature type="region of interest" description="Disordered" evidence="9">
    <location>
        <begin position="1"/>
        <end position="27"/>
    </location>
</feature>
<dbReference type="InterPro" id="IPR051653">
    <property type="entry name" value="E3_ligase_sorting_rcpt"/>
</dbReference>
<evidence type="ECO:0000256" key="1">
    <source>
        <dbReference type="ARBA" id="ARBA00004167"/>
    </source>
</evidence>
<keyword evidence="5" id="KW-0862">Zinc</keyword>
<evidence type="ECO:0000256" key="5">
    <source>
        <dbReference type="ARBA" id="ARBA00022833"/>
    </source>
</evidence>
<dbReference type="GO" id="GO:0016020">
    <property type="term" value="C:membrane"/>
    <property type="evidence" value="ECO:0007669"/>
    <property type="project" value="UniProtKB-SubCell"/>
</dbReference>
<evidence type="ECO:0000256" key="7">
    <source>
        <dbReference type="ARBA" id="ARBA00023136"/>
    </source>
</evidence>
<dbReference type="Gene3D" id="3.30.40.10">
    <property type="entry name" value="Zinc/RING finger domain, C3HC4 (zinc finger)"/>
    <property type="match status" value="1"/>
</dbReference>
<dbReference type="FunFam" id="3.30.40.10:FF:000388">
    <property type="entry name" value="Putative RING zinc finger domain superfamily protein"/>
    <property type="match status" value="1"/>
</dbReference>
<dbReference type="SUPFAM" id="SSF57850">
    <property type="entry name" value="RING/U-box"/>
    <property type="match status" value="1"/>
</dbReference>